<name>A0A135HSZ7_9HYPH</name>
<organism evidence="2 3">
    <name type="scientific">Paramesorhizobium deserti</name>
    <dbReference type="NCBI Taxonomy" id="1494590"/>
    <lineage>
        <taxon>Bacteria</taxon>
        <taxon>Pseudomonadati</taxon>
        <taxon>Pseudomonadota</taxon>
        <taxon>Alphaproteobacteria</taxon>
        <taxon>Hyphomicrobiales</taxon>
        <taxon>Phyllobacteriaceae</taxon>
        <taxon>Paramesorhizobium</taxon>
    </lineage>
</organism>
<comment type="caution">
    <text evidence="2">The sequence shown here is derived from an EMBL/GenBank/DDBJ whole genome shotgun (WGS) entry which is preliminary data.</text>
</comment>
<accession>A0A135HSZ7</accession>
<evidence type="ECO:0000256" key="1">
    <source>
        <dbReference type="SAM" id="MobiDB-lite"/>
    </source>
</evidence>
<evidence type="ECO:0000313" key="3">
    <source>
        <dbReference type="Proteomes" id="UP000070107"/>
    </source>
</evidence>
<evidence type="ECO:0000313" key="2">
    <source>
        <dbReference type="EMBL" id="KXF76307.1"/>
    </source>
</evidence>
<dbReference type="EMBL" id="LNTU01000034">
    <property type="protein sequence ID" value="KXF76307.1"/>
    <property type="molecule type" value="Genomic_DNA"/>
</dbReference>
<feature type="region of interest" description="Disordered" evidence="1">
    <location>
        <begin position="127"/>
        <end position="148"/>
    </location>
</feature>
<keyword evidence="3" id="KW-1185">Reference proteome</keyword>
<dbReference type="AlphaFoldDB" id="A0A135HSZ7"/>
<gene>
    <name evidence="2" type="ORF">ATN84_15600</name>
</gene>
<reference evidence="2 3" key="1">
    <citation type="submission" date="2015-11" db="EMBL/GenBank/DDBJ databases">
        <title>Draft genome sequence of Paramesorhizobium deserti A-3-E, a strain highly resistant to diverse beta-lactam antibiotics.</title>
        <authorList>
            <person name="Lv R."/>
            <person name="Yang X."/>
            <person name="Fang N."/>
            <person name="Guo J."/>
            <person name="Luo X."/>
            <person name="Peng F."/>
            <person name="Yang R."/>
            <person name="Cui Y."/>
            <person name="Fang C."/>
            <person name="Song Y."/>
        </authorList>
    </citation>
    <scope>NUCLEOTIDE SEQUENCE [LARGE SCALE GENOMIC DNA]</scope>
    <source>
        <strain evidence="2 3">A-3-E</strain>
    </source>
</reference>
<sequence>MIGAAAEKRHGRHDILHELDGSLLNGRSEMPVTMEDYLMRIQIISAAATILALSAYSAQAEDFAFGKVKMYDQSSQMVTLDSGSSFILRPGQNPDIRPGDEVVIGWQSNLNGDFYVDYIGPAKTMMRNDTVQNETTPNDTEMQNTTGN</sequence>
<protein>
    <submittedName>
        <fullName evidence="2">Uncharacterized protein</fullName>
    </submittedName>
</protein>
<dbReference type="Proteomes" id="UP000070107">
    <property type="component" value="Unassembled WGS sequence"/>
</dbReference>
<proteinExistence type="predicted"/>